<keyword evidence="2" id="KW-0067">ATP-binding</keyword>
<dbReference type="Pfam" id="PF00196">
    <property type="entry name" value="GerE"/>
    <property type="match status" value="1"/>
</dbReference>
<dbReference type="InterPro" id="IPR016032">
    <property type="entry name" value="Sig_transdc_resp-reg_C-effctor"/>
</dbReference>
<dbReference type="Pfam" id="PF13191">
    <property type="entry name" value="AAA_16"/>
    <property type="match status" value="1"/>
</dbReference>
<dbReference type="InterPro" id="IPR000792">
    <property type="entry name" value="Tscrpt_reg_LuxR_C"/>
</dbReference>
<dbReference type="PANTHER" id="PTHR16305:SF35">
    <property type="entry name" value="TRANSCRIPTIONAL ACTIVATOR DOMAIN"/>
    <property type="match status" value="1"/>
</dbReference>
<dbReference type="InterPro" id="IPR011990">
    <property type="entry name" value="TPR-like_helical_dom_sf"/>
</dbReference>
<dbReference type="SMART" id="SM00421">
    <property type="entry name" value="HTH_LUXR"/>
    <property type="match status" value="1"/>
</dbReference>
<evidence type="ECO:0000256" key="1">
    <source>
        <dbReference type="ARBA" id="ARBA00022741"/>
    </source>
</evidence>
<dbReference type="GO" id="GO:0005524">
    <property type="term" value="F:ATP binding"/>
    <property type="evidence" value="ECO:0007669"/>
    <property type="project" value="UniProtKB-KW"/>
</dbReference>
<dbReference type="SUPFAM" id="SSF52540">
    <property type="entry name" value="P-loop containing nucleoside triphosphate hydrolases"/>
    <property type="match status" value="1"/>
</dbReference>
<keyword evidence="1" id="KW-0547">Nucleotide-binding</keyword>
<dbReference type="InterPro" id="IPR036388">
    <property type="entry name" value="WH-like_DNA-bd_sf"/>
</dbReference>
<dbReference type="PANTHER" id="PTHR16305">
    <property type="entry name" value="TESTICULAR SOLUBLE ADENYLYL CYCLASE"/>
    <property type="match status" value="1"/>
</dbReference>
<reference evidence="4 5" key="1">
    <citation type="submission" date="2018-03" db="EMBL/GenBank/DDBJ databases">
        <title>Genomic Encyclopedia of Type Strains, Phase III (KMG-III): the genomes of soil and plant-associated and newly described type strains.</title>
        <authorList>
            <person name="Whitman W."/>
        </authorList>
    </citation>
    <scope>NUCLEOTIDE SEQUENCE [LARGE SCALE GENOMIC DNA]</scope>
    <source>
        <strain evidence="4 5">CGMCC 4.7097</strain>
    </source>
</reference>
<organism evidence="4 5">
    <name type="scientific">Saccharothrix carnea</name>
    <dbReference type="NCBI Taxonomy" id="1280637"/>
    <lineage>
        <taxon>Bacteria</taxon>
        <taxon>Bacillati</taxon>
        <taxon>Actinomycetota</taxon>
        <taxon>Actinomycetes</taxon>
        <taxon>Pseudonocardiales</taxon>
        <taxon>Pseudonocardiaceae</taxon>
        <taxon>Saccharothrix</taxon>
    </lineage>
</organism>
<evidence type="ECO:0000313" key="5">
    <source>
        <dbReference type="Proteomes" id="UP000241118"/>
    </source>
</evidence>
<dbReference type="InterPro" id="IPR027417">
    <property type="entry name" value="P-loop_NTPase"/>
</dbReference>
<dbReference type="RefSeq" id="WP_106614834.1">
    <property type="nucleotide sequence ID" value="NZ_PYAX01000003.1"/>
</dbReference>
<proteinExistence type="predicted"/>
<accession>A0A2P8ID01</accession>
<dbReference type="AlphaFoldDB" id="A0A2P8ID01"/>
<dbReference type="PROSITE" id="PS50043">
    <property type="entry name" value="HTH_LUXR_2"/>
    <property type="match status" value="1"/>
</dbReference>
<evidence type="ECO:0000256" key="2">
    <source>
        <dbReference type="ARBA" id="ARBA00022840"/>
    </source>
</evidence>
<dbReference type="CDD" id="cd06170">
    <property type="entry name" value="LuxR_C_like"/>
    <property type="match status" value="1"/>
</dbReference>
<gene>
    <name evidence="4" type="ORF">B0I31_10397</name>
</gene>
<evidence type="ECO:0000313" key="4">
    <source>
        <dbReference type="EMBL" id="PSL56348.1"/>
    </source>
</evidence>
<feature type="domain" description="HTH luxR-type" evidence="3">
    <location>
        <begin position="811"/>
        <end position="876"/>
    </location>
</feature>
<dbReference type="Gene3D" id="1.10.10.10">
    <property type="entry name" value="Winged helix-like DNA-binding domain superfamily/Winged helix DNA-binding domain"/>
    <property type="match status" value="1"/>
</dbReference>
<dbReference type="SUPFAM" id="SSF48452">
    <property type="entry name" value="TPR-like"/>
    <property type="match status" value="1"/>
</dbReference>
<dbReference type="GO" id="GO:0004016">
    <property type="term" value="F:adenylate cyclase activity"/>
    <property type="evidence" value="ECO:0007669"/>
    <property type="project" value="TreeGrafter"/>
</dbReference>
<dbReference type="Gene3D" id="1.25.40.10">
    <property type="entry name" value="Tetratricopeptide repeat domain"/>
    <property type="match status" value="2"/>
</dbReference>
<dbReference type="SUPFAM" id="SSF46894">
    <property type="entry name" value="C-terminal effector domain of the bipartite response regulators"/>
    <property type="match status" value="1"/>
</dbReference>
<comment type="caution">
    <text evidence="4">The sequence shown here is derived from an EMBL/GenBank/DDBJ whole genome shotgun (WGS) entry which is preliminary data.</text>
</comment>
<dbReference type="OrthoDB" id="5476461at2"/>
<dbReference type="PRINTS" id="PR00038">
    <property type="entry name" value="HTHLUXR"/>
</dbReference>
<name>A0A2P8ID01_SACCR</name>
<sequence>MSAHLVSPELVGRSAELGHLAGAFHHAPATVLVGGEAGVGKSRLLDDFTAGLDATVLLGGCVELDGLPFAPFVAALRGVAVADAERADLAPLLPTSHTEPTGDEARPRLFEGVLSLLARLSEQRPVVLVVEDAHWLDRSSRDLLDFLVRNQRAVPRSLVVVTYRSDELGGPVRPLLAELSRVPWVRRFELPRLSARDVRAQLRGILGAEPDPVSALAVFRRSEGNPLFVEALVDGAAELSLEELLLSRVERLPPDAVALVRAAAVGGRSVSHELLGKVHDVTPMRSIVDGGVMVVDGDGYAFRHALIRDAVYRRLLPGERVELHARYAAALPGSAAAELAHHRYAAGDVAGAVSAAWEAAGVARRALAYAEQLAMLDRVLSLWDNASHLGVDRLTVLESAGEAASRAGEHERGEELTSELLAHLDPEVERIRYAAVLEQRGRLRAQLGRPGASADHREAVRLAPEGHPIRGYLLNSLAARLMAVPLPDEAREVAEEALGAAHHAGDDPSEAAALITLAVLDARLGDLDAQLPRLRRARAIAENVAAHRVRLRALHCESSLNEAYGRIAEAEELARLGLRTARELGLARSAGASHAVDLARALIAAGRWDEALECVDHALDHAPPAVYHAHLLCLAGFVDVRRGDVDRAEWALTRARELADTPFIQDPLQLPRLEAEVRVARGRAEEAAAVVRAAFDLPHARIASRFSWPLAAVGARLGVAVPELPVAGPVQAAWASTCRGEWRAAVEAWEALGQPLWHAEALFGLASETRDADALRRAAELAEGLGATPLRDRVADLARRARVTLTGEGGSQRARFGLTAREVEILRLVTDGLANREIAERLFISVKTASVHVSNILGKLGVSNRVEAAATAHRLRLFE</sequence>
<keyword evidence="5" id="KW-1185">Reference proteome</keyword>
<dbReference type="EMBL" id="PYAX01000003">
    <property type="protein sequence ID" value="PSL56348.1"/>
    <property type="molecule type" value="Genomic_DNA"/>
</dbReference>
<protein>
    <submittedName>
        <fullName evidence="4">Regulatory LuxR family protein</fullName>
    </submittedName>
</protein>
<dbReference type="GO" id="GO:0003677">
    <property type="term" value="F:DNA binding"/>
    <property type="evidence" value="ECO:0007669"/>
    <property type="project" value="InterPro"/>
</dbReference>
<dbReference type="GO" id="GO:0006355">
    <property type="term" value="P:regulation of DNA-templated transcription"/>
    <property type="evidence" value="ECO:0007669"/>
    <property type="project" value="InterPro"/>
</dbReference>
<dbReference type="InterPro" id="IPR041664">
    <property type="entry name" value="AAA_16"/>
</dbReference>
<evidence type="ECO:0000259" key="3">
    <source>
        <dbReference type="PROSITE" id="PS50043"/>
    </source>
</evidence>
<dbReference type="Proteomes" id="UP000241118">
    <property type="component" value="Unassembled WGS sequence"/>
</dbReference>
<dbReference type="GO" id="GO:0005737">
    <property type="term" value="C:cytoplasm"/>
    <property type="evidence" value="ECO:0007669"/>
    <property type="project" value="TreeGrafter"/>
</dbReference>